<accession>A0A8X6LEZ6</accession>
<proteinExistence type="predicted"/>
<evidence type="ECO:0000313" key="1">
    <source>
        <dbReference type="EMBL" id="GFR04704.1"/>
    </source>
</evidence>
<gene>
    <name evidence="1" type="ORF">TNCT_402181</name>
</gene>
<reference evidence="1" key="1">
    <citation type="submission" date="2020-07" db="EMBL/GenBank/DDBJ databases">
        <title>Multicomponent nature underlies the extraordinary mechanical properties of spider dragline silk.</title>
        <authorList>
            <person name="Kono N."/>
            <person name="Nakamura H."/>
            <person name="Mori M."/>
            <person name="Yoshida Y."/>
            <person name="Ohtoshi R."/>
            <person name="Malay A.D."/>
            <person name="Moran D.A.P."/>
            <person name="Tomita M."/>
            <person name="Numata K."/>
            <person name="Arakawa K."/>
        </authorList>
    </citation>
    <scope>NUCLEOTIDE SEQUENCE</scope>
</reference>
<dbReference type="AlphaFoldDB" id="A0A8X6LEZ6"/>
<name>A0A8X6LEZ6_TRICU</name>
<evidence type="ECO:0000313" key="2">
    <source>
        <dbReference type="Proteomes" id="UP000887116"/>
    </source>
</evidence>
<keyword evidence="2" id="KW-1185">Reference proteome</keyword>
<organism evidence="1 2">
    <name type="scientific">Trichonephila clavata</name>
    <name type="common">Joro spider</name>
    <name type="synonym">Nephila clavata</name>
    <dbReference type="NCBI Taxonomy" id="2740835"/>
    <lineage>
        <taxon>Eukaryota</taxon>
        <taxon>Metazoa</taxon>
        <taxon>Ecdysozoa</taxon>
        <taxon>Arthropoda</taxon>
        <taxon>Chelicerata</taxon>
        <taxon>Arachnida</taxon>
        <taxon>Araneae</taxon>
        <taxon>Araneomorphae</taxon>
        <taxon>Entelegynae</taxon>
        <taxon>Araneoidea</taxon>
        <taxon>Nephilidae</taxon>
        <taxon>Trichonephila</taxon>
    </lineage>
</organism>
<protein>
    <submittedName>
        <fullName evidence="1">Uncharacterized protein</fullName>
    </submittedName>
</protein>
<dbReference type="EMBL" id="BMAO01015851">
    <property type="protein sequence ID" value="GFR04704.1"/>
    <property type="molecule type" value="Genomic_DNA"/>
</dbReference>
<comment type="caution">
    <text evidence="1">The sequence shown here is derived from an EMBL/GenBank/DDBJ whole genome shotgun (WGS) entry which is preliminary data.</text>
</comment>
<sequence>MAHSEKLLILHESNTSYLPENIQLKGRYHGMGDVIISGSIPLNMLETDPMISQRYIFNVLLIVRLFYGGVGDKLVSMPSNRHG</sequence>
<dbReference type="Proteomes" id="UP000887116">
    <property type="component" value="Unassembled WGS sequence"/>
</dbReference>